<evidence type="ECO:0000256" key="8">
    <source>
        <dbReference type="PROSITE-ProRule" id="PRU00192"/>
    </source>
</evidence>
<evidence type="ECO:0008006" key="17">
    <source>
        <dbReference type="Google" id="ProtNLM"/>
    </source>
</evidence>
<evidence type="ECO:0000313" key="16">
    <source>
        <dbReference type="Proteomes" id="UP000887013"/>
    </source>
</evidence>
<dbReference type="OrthoDB" id="2250192at2759"/>
<dbReference type="SUPFAM" id="SSF46966">
    <property type="entry name" value="Spectrin repeat"/>
    <property type="match status" value="27"/>
</dbReference>
<dbReference type="SMART" id="SM00243">
    <property type="entry name" value="GAS2"/>
    <property type="match status" value="1"/>
</dbReference>
<evidence type="ECO:0000259" key="14">
    <source>
        <dbReference type="PROSITE" id="PS51460"/>
    </source>
</evidence>
<dbReference type="FunFam" id="1.20.58.60:FF:000039">
    <property type="entry name" value="Short stop, isoform N"/>
    <property type="match status" value="1"/>
</dbReference>
<feature type="domain" description="EF-hand" evidence="13">
    <location>
        <begin position="7322"/>
        <end position="7357"/>
    </location>
</feature>
<dbReference type="InterPro" id="IPR011992">
    <property type="entry name" value="EF-hand-dom_pair"/>
</dbReference>
<accession>A0A8X6MWE7</accession>
<evidence type="ECO:0000256" key="7">
    <source>
        <dbReference type="ARBA" id="ARBA00023212"/>
    </source>
</evidence>
<dbReference type="InterPro" id="IPR036872">
    <property type="entry name" value="CH_dom_sf"/>
</dbReference>
<reference evidence="15" key="1">
    <citation type="submission" date="2020-08" db="EMBL/GenBank/DDBJ databases">
        <title>Multicomponent nature underlies the extraordinary mechanical properties of spider dragline silk.</title>
        <authorList>
            <person name="Kono N."/>
            <person name="Nakamura H."/>
            <person name="Mori M."/>
            <person name="Yoshida Y."/>
            <person name="Ohtoshi R."/>
            <person name="Malay A.D."/>
            <person name="Moran D.A.P."/>
            <person name="Tomita M."/>
            <person name="Numata K."/>
            <person name="Arakawa K."/>
        </authorList>
    </citation>
    <scope>NUCLEOTIDE SEQUENCE</scope>
</reference>
<feature type="coiled-coil region" evidence="9">
    <location>
        <begin position="5763"/>
        <end position="5797"/>
    </location>
</feature>
<feature type="domain" description="EF-hand" evidence="13">
    <location>
        <begin position="7358"/>
        <end position="7393"/>
    </location>
</feature>
<feature type="compositionally biased region" description="Low complexity" evidence="10">
    <location>
        <begin position="7578"/>
        <end position="7601"/>
    </location>
</feature>
<feature type="compositionally biased region" description="Polar residues" evidence="10">
    <location>
        <begin position="7622"/>
        <end position="7648"/>
    </location>
</feature>
<feature type="coiled-coil region" evidence="9">
    <location>
        <begin position="6979"/>
        <end position="7049"/>
    </location>
</feature>
<feature type="compositionally biased region" description="Low complexity" evidence="10">
    <location>
        <begin position="7500"/>
        <end position="7518"/>
    </location>
</feature>
<name>A0A8X6MWE7_NEPPI</name>
<dbReference type="Proteomes" id="UP000887013">
    <property type="component" value="Unassembled WGS sequence"/>
</dbReference>
<feature type="compositionally biased region" description="Low complexity" evidence="10">
    <location>
        <begin position="7548"/>
        <end position="7566"/>
    </location>
</feature>
<dbReference type="Pfam" id="PF00435">
    <property type="entry name" value="Spectrin"/>
    <property type="match status" value="23"/>
</dbReference>
<evidence type="ECO:0000256" key="2">
    <source>
        <dbReference type="ARBA" id="ARBA00022443"/>
    </source>
</evidence>
<comment type="caution">
    <text evidence="15">The sequence shown here is derived from an EMBL/GenBank/DDBJ whole genome shotgun (WGS) entry which is preliminary data.</text>
</comment>
<dbReference type="GO" id="GO:0008017">
    <property type="term" value="F:microtubule binding"/>
    <property type="evidence" value="ECO:0007669"/>
    <property type="project" value="InterPro"/>
</dbReference>
<dbReference type="InterPro" id="IPR001101">
    <property type="entry name" value="Plectin_repeat"/>
</dbReference>
<feature type="compositionally biased region" description="Polar residues" evidence="10">
    <location>
        <begin position="4555"/>
        <end position="4566"/>
    </location>
</feature>
<dbReference type="CDD" id="cd00051">
    <property type="entry name" value="EFh"/>
    <property type="match status" value="1"/>
</dbReference>
<protein>
    <recommendedName>
        <fullName evidence="17">Dystonin</fullName>
    </recommendedName>
</protein>
<feature type="coiled-coil region" evidence="9">
    <location>
        <begin position="4936"/>
        <end position="4970"/>
    </location>
</feature>
<dbReference type="FunFam" id="1.20.58.60:FF:000040">
    <property type="entry name" value="Short stop, isoform N"/>
    <property type="match status" value="1"/>
</dbReference>
<gene>
    <name evidence="15" type="primary">DST</name>
    <name evidence="15" type="ORF">NPIL_334151</name>
</gene>
<feature type="coiled-coil region" evidence="9">
    <location>
        <begin position="632"/>
        <end position="659"/>
    </location>
</feature>
<dbReference type="SMART" id="SM00150">
    <property type="entry name" value="SPEC"/>
    <property type="match status" value="35"/>
</dbReference>
<feature type="domain" description="SH3" evidence="11">
    <location>
        <begin position="674"/>
        <end position="731"/>
    </location>
</feature>
<dbReference type="InterPro" id="IPR002048">
    <property type="entry name" value="EF_hand_dom"/>
</dbReference>
<sequence>MVDTISPRAYSIDIITHQTDERITAKEALLRWAQRTTDRYPGVRVGDFTSSWRDGLAFNAIIHRNRPDLIDYKSCMKRSARDNLDSAFTIAERELNVTKLLDPEDVDTPEPDEKSLITYISSLYDVFPRPPTHNSFSVEDDKTRKVEEYKELSSSLYLWMREALSSLQDRNFPNTLVEMKSLLADCTRFRVEDIPPRLHDKQRLNHIYREIQKIYRDISTLDISDELRVESIERLWNKVLSAHQDRDHAIHNEIARLEKLQRLAEKVHRETKQCDGKMDDIERHINEEEKRVQRLHPNDAKYNCDQIESELKHVEDSLKSMSKDVQTLRDGRYHQALELHKRVQQLHERFLNLRLIFQTRLLNVLATRSLKNEEKKVMKPRPLSLEKLIETNKHFKFLQECIDWVHNKLKYLEEADYGTDLPSVQSLIEQHHTEHRLIDQFQKNVDQCSSQKVHFRGEELELYCKLLSKLEKGYSEVLVLSTKRVGDLDTLLDFIQSATNELIWMNEKEEIEVSRDWSAKNLNITEIEEYQRALTIELEKREVHFNAVQDRGESLVLQKHPASKCIEAYLAAMQTQWSWLLQLMSCLDEHLKFAFVYHQFFNEAKECQTWLKQIENRLSTTYSRQNFSIDEGERLMREMQDLRDELSHYSNVVSSLIERSKDVVPLKQRRQPLPRPLRVTAVCSFKQQSMSVSKDEQCWLHDNSNKNKWKIINSHGVEGMVPSVCFVIPPPNPEALELAESLKRQFETIVTLWTTKQRKLRQNMIFATIKIIKSWDITKFRSIEPVQRESIIKALNEDTQKLLNEGSSDDPALKRLQEEIAYCNKLFADLQRMLDQDEALQSRHDTLMESWNNLWSTSSLYVERLKAVEVSLEHYEEASQVVSNVELQLVSYDDMPSDVESSTRIEENLRSLKREMHHKQIVFEQVTQSVSTVRHFVELTRPHQSVHTDVSKLEEDVKKVRRRWDLAGTQVNDRLKALENSLELLQNYQGKYNEQKVFVSQMSAKVESLKSVSRLDSHELHHEIESSMSTYHTLSQRKAAIEDVNVDGGRFIREAKMYDLQLKQYQEGLDDNPAASEAKKAKIVSGAEIVSQELDQLNQQYTDLVNGVLQRVNELKGLVSSQEGQKFSVTIIQAAPIVLKTYRTELIWEQVPFFSLNHTSNYSNHNLLTNNVSLSKLNSPHDKTFQTTFSSRPSSQNISTVELSKTSSKDSNYSTIIDVNVDAEKGYSNTSPFTELSGTTLSFTEVKSSRRSSFANPSVITVFEMPTVLEPSSQKHITFIEAIHQNVINIKILKYFNCTTKKEYSMEEAVSNYFIEKRFYDSIIEYYGIFDPKNKQEVTLLEAIQRKLFNPKSGSFCNPKSGLDISTEQAVELGIVKKESIIYLIQKNILSCVQYTIPEAVIKGYLDPDTGVFTSPQSKTILSIPSAYQLGYLCTAAPIIEDSYSLVEALNSELISETENKVIDPDSGKLHSIEEALNHGILSKRLREVVDLSIGNIVTLPEAIDYKLIDVSTGCYVHPVNGKELSLREAFQHNFILPSLTLKHAFERGLIQENGKVVNMLNSSKVSLIRAAVIGIINLDVKCIVYPDEDKVLTLAEALTSGIVTPDCKFCDYKSNEKLTINQAANRGYLASVDRRMIFDIEGFRDTKTNEYVSFNVAVERSILHKESGCVRDLNTSVYMSMQDGIDRKLVIQQVYEMLARSIGIHDERGHELSLLDCVLKGIIDSRTGYLLDPDTKHPLRLMDAVERNLITEEGAITLKSLLNITVTLTSITKTTTRYVTIANQSFGSDLRMTFEEAYKRGLIDEKHGTFKDPCTGNIMSIEEAISKGYLSILPSSTSEAHVKQSEVTMFKNNLEFNKKCISVDTQEISQPMDVDEGIYKDSMSSVLSQHALSNEKERNFSNSSVLSIELANLTAPDNVILKGLFQKEDNHTTNFHDTKESLYVTCNKISDFSTSLQPLPYGVNLKHLMTEGYLNAESGYLKLGNEIMSLEESINRGVLNPSSAFVVEYQTKKMLTLDLAIKEGFISSTGEYFMPDRKISLREALEQKHIVCTDETKINEVLPVENESIVFNKIFSNSRLETSDIGIEVNEDKIYKRASEHKGTECDMYSERMDVVDIKSDHSVNKLIINKAINQKTIIPMGSSEFTMNFELKKVPEFSNYQSNNLKAFSSFESNSDTVMTVNSLEVLSGAEVNVNGRTEETDEIKMEQYEKSSDFEMNEGTESIKKSSKSQYSIPRFEVTIGRAQLADPAKAVILKKVKRKKVSPNDAAERGITDKKTANTLKDIEKLIGPDGNSVSLEEAVKLSLINGDDGVIKNPKNNETLNINQAISDGLLDAESGHFILPIGRSLSIPEAVNQGLVEPVQQKIVHPEHGEHLSIQEAIVCEIIDPNSELTEPCTGKNLTLENAIETGVVDGYSGDVKTLDGKVSMLEAVKQNIFENISSVPISLPPLAASFPVALLHGFVNVEERKYVHPITGQATPILEAIHEGLVMSSCGDKSDDAIHLWTALEENLIDPVTCTLFHPSSKQIMSVADAFENGILLISSEIPIACEKPHNEKIQVIPHSMYRLGDIIDRDLLEINDYYILNKEKRIPLLDGLTQNQISSDAIVKIESYCELAVLMNSGKESYSINPLNKEIAVISGYYDEINCAFLDTITKYPITFQALVTQHSNVFSHCRVKNPNTLEYIPLSDGILYKIIDARCGKYFDTLNNKVLSCFEASKEMLLIYMTKENASLTATSNSITLKEAIARKVIDLDSLIIKMSGINVCLNEALRFKIIDPSSILIYNPQKDSLVSFEESEKIGMIDSEKGIYIHPITGQELSWKDAFKKGFIVPKRKPISLEAVIKQGLANTESGLILDSITKHEDSIELSVRRGVVHPLLSLVKDTKTDTFITLEEALQKRIVSKSGKVKNTTDSTWLNWDEALNQGLIKTVELKLTFIQAIKEYYDLETRIFFNPSSGENVTLKQAIQDNFIDPESAKVKNPENLQLVSVKEAISENVIDDIKGVYNQGLLNLKIALEKGLIVNCAVPLTLSEALELNMYNFDSGKFIMSDGIEKTITELIKERIIDENAPTVFDPLSQKVISLSESAQYDFLDCISGLFKDPISEEKLNLYKAYDLGLILPIKYNLNLSEALNKVFYKPETVTYFDVLSHSEVPLARAVEEKVIDTTTTVYCDQQQLHSFQNALEFNLIDIINGTAFVSESSSHINLKEAADRNYLFEMKYISVKDAVSKGVYQESSGLFFNPFTNEYISLKDAINFGLINPNSVMVKDFREGKDLELTLAEAVLRNVLDDQKGVIHGPSNSIITLNEAFELGYLVESRPAMSLQKAIKDGLYDSKSGKFLINGYYKSLRDCLRYNDIDGSLPCYKHSERIASLSETIKRRIMDDNLGILMNGSEPNGISLDKALQNGSLIDSEKSLTLYEALKLGLYTSKGKFINPRNGLLITLKTARKLNVISTKLSLVKSEDGSVILLDKAIGDKIIDEISGTYVFLSTGATISLKEALDKTLIISFSKPLSIEQAFDMKLFNANTGKFLDPSSNEMFSLQKAVSSGLIKNDNIAVFDEDTETLKSLELALIDGTLDIETGRLNNSKRSLTFDQAYEQQLIMITEQTHLQNLSNVNFKRPNSSFKFACTMEEALSKAFIDPKNYFIKAPENSSWVPVEQATNKGHINLRKKVIFCQISKRTDLFVIKYEDKQICSQKPSSVQEVINNRHLNVLSGRFTDPRSKTILTLKEAIDLGFIDPDSAIIQDTKRNKFTTLSSAFENQTLDPDKGIVVNTLTNQVLTIKGALDNGLLRTFPCTFSLTEALEYMYDKDKCLFQNPFDNTYMTLDEAITSGLIDPSLVLLKDPLSGNFLPVNEAMKKGILCPKTGCLVNDSTTLLDAYHQGLLVPSEKRVAIEEKYRLCTDNTSKLLSWLQEKEQDLADLGLVREDADDLYRQIGIAKSIKQELEDNQRVVMSAIDQAQQLIEQGQDVLSKEELHNLQKNSDALRKRYNKANDEGDKLLRRLNTALEELRKFSNELISFMEWLKESHLKQNEKERSLVDLDHLKENADAYKAFSSDAIAHQADLRFITMAAQKFVDESKDYLKVLNDFRTSLPQRLGHLEPTESEVKEKVQEVSTAFQNLLNRIDRLGDKFSVLYSKQRNFAESMEKATSWLTSVQKTTKKVLDEPTAADPRAIQDQLDRVKALNMELIQQGRLIDNAKQAASALLDAFDDSDISLSDKRAIENKVKRLEDEYNNLCNVVNGRTNELQMALLHSQDIQDGLDSILKWLDDAESNLRNQNRPVSLIKEKLEEQIQAHKVMLSDIDGQKPTLDAVNDSARELLNSSNQRLAKKIESKLKEVNVRFEKLCEKAQKRSDLLEEVCKALSTFTSGANRFEEWLNAMFELTRKKDNDARDISISEDIINQKEAKREEFEEVLRSGKALVGKRDVTDTSVVKDRMKSLEQQWKELGDFVAEQHRRNKEKMEQLSAYETLRAKVLEWLTSMEFKIDNLEPVALDKEVLRRQSMEIKALAKEHTDYGPTIDKVNDLGNNYDALLRGENPRHYSGSPTRKPSSPTRLSPPKHRRSPDYGSPSGRGVQSPLSSISSGFSSSRSSADNLGGIEDLSHIQQQLAEINHRYSLLGMKLSDRGQEINSFSDEIKVYMDALKTLLNFVQAKERQMPKDPLPMNRDQAAKQLQALKAIHDDMLERQLELDRLKIQTDDLARRKPATPGIDNLQMQMSDLVQRWNELLSTVKEKSKFLQDFKDFQDSQDAMNSWLGQKEKMFQVLGPIASDPRMVNAQIQQVQVLRDEFSHQEPILNKSRECGHAILDHLDINSPAAKKIREQLQNTNLRWDDLMNKLTDREKNLDAAIGATKDFQDSLNRLQDRLQHISDEFDHLSEAGSDAEDQLRKLNDLEEQLEDQRPLLADAEGVCEQLCDILSDSASKTEIKNKLNGIEKQYNNLNRKMSNRKAELESALKEDKDFYLSFDRIQQWLNDMENTLSHEFPISADQDILKRQVQDFEGIYKQVLNKEHEVHLLMSKGSEMLPKVTRKVDAVQLQNKMETTKRQWEKVRKIANDRHTQLQKCSENCKKYHNSLNSFVSWFNKCEDKVHSLQPISFQRTQLDKQVKEIQTIKNDLIKHSQEFENTCTYGEVLISCCDIDVENIKDEIDDLRKRWDRLNHEVAERTQALDDISHKLNVYQDKARDVNHSLHRLEDRLLSHDALGDSSKDPKLLARMKALLSEAGDVKRQLNGLKDYVNVLVSEASPSVVTSHITDEVDDLENRHRLLTQKLEDRCSDLESASEIITHFNNKMKDAHLDLNHLEEELDSMAPIARDINTVTTQINQIKNYLHRLKRAREDFEDVEHQCQDIITHGYTPDPKGCRNQLDALHRQLIRLEERAKNRDNNLEMMFGRLEKFYDDYTHINRDLDETVEEERSFKTIGGEVDAIRSQQEEFKHYHKDRLEPLGKQIDNINKVGQGLIQSASPGVNTSVLEQDLDALNEKWNSLKQRVNDRERKLDIAFLQSGKFLEALEGLHKWLEDTEEMVANQKPPSADYKVVKAQLQEQKFLNKLLLDRQNSMSSLMQMGNEIMKNAEPMERMQIESQLGDLMQRFDELSNSAQERTDALERTIPVAKDFQDRIVPLEEWLEQTEKKLGAMATIPTDQEKIRQRMIEHEALHDDIMDHKEAFEELTEVAQTLMSLVGDDEAQMVVEKLQEATNHFAKIVEDSEHIGQLLAEAFQGLGTFNVNYEDLMAWIDEMASRFSRFRILSVYVEKLQEQLDELVELSEEIADHQKQVDDVANAGQDIMKHASGDDVIRMKEKLDNLSIKFTDLTSRAADKLRQAQDSLPLVQNYHASHERITTWMDTTERQLKNLENVGLSSQETIIQRLEGEIQEYRPLVETLNHLGPQLCQMSPGQGAADIENQVSRVNRRFDTICEQIQRKAERIDLSKQRNVEVIGDIEDLLDWFHDVEKQLIQAEPLSADPDSLAILLKEQKALNEEVSSQKGRVRDILSAAKKLMRESSGNDQAEVRDKADELKDVANSVSTLCADRLAALEQALPLAEHFFETHADLCQWLDDIEAEAELLETPALNAHQIKKQQDKNKALMQSVNEHKALVDKLNKTGSAIKKLCTPKEGIRIQDIMDSDNSRYNALKDILRDRQNALEEAMQATSQFSDKLDGMLNSLSSTADQLQNAEPVSAHPEKIEEQLNENQAVLQDLDKRSNALEAVKRAADDVIVKAGGARDPAVKDIKQKLDKLNQLWDNIQKLARNRGRSLEDALAAAERFWDELTLVMKALKELQDSLNAQEPPAVEPGAIQHQQEALEEIKQEIEQTKPEVDQCRQAGHELMQLCGEPDKPEVKKHIEDLDSAWENVTSLYAKREQNLVDAMEKAMNFHDILGNILEFLEYAEEKFAGLGAVGSDIEAVKGQIQQLQAFKQEVDPHMVEIESLNRQAHELMERTSPAQAKSIREPLAQINKRWDDLLKGIVGRQRELENALLRLGQFQHALDEFMVWMSKTEKTLDDLTPVFGDPQVIEVELAKHKVLMNDIQAHQTSVDTLNSAGRQLIEANRGSEDASVTQSKLNKLNKRWQHLQDKATRRQNELEEALHEAQLFNQEIQDLLMWLSDIDSQLVSSKPVGGLPETAREQLNRFMELYNDLDNNKHKIDSVLQQGQEYLKRSNEGAAGNLQHNLKTLKQRWDNVLNRANDRKIKLEIALREATEFHEALQDFVEWLTNAEKFLSNLKPVSRVMDVVLEQIEDHKAFQKEVSAHREVMLNLDKKGTHLKYFSQKQDVILIKNLLISVQHRWERVVSKAAERTRALDHGYKEAKEFHDAWSDLSRWLDDAEKQLDVLTHVGNDPEKIKQMLSKHKEFQRALGAKQPIFDGTMKLGRNLKEKCPKSDVSVLQDMMDDLKNKWNNVCSKSVDKQRKLEEALLFSGQFKDAVQALIDWLEKSKKALSENQLLHGDLDTVMALVDQHKTFQDELKNRANNLESVRRTARELLETANEEDAEHIRTQLTQLDRMWIEVANLAEDKERLLAEALQEAERLHKAVHMLLEWLSDAEMKLRYSGPLPDDEETTKQQIEDHQSFLKEMLEQEVNKDATIAHAQEILKKCHPDGVSVIRHWVTIIQSRWEEVSLWAKQREQRLNEHLRSLRDILDLLEELLKWLIAAEATLTALEAEPLPDEIPVLEQLITEHQAFMDDMTKRQPDVDRVTKAFQSKRQPPQQQQQGHPSKEKGRERHESAKSGRGTPSIPKGPARQSFEPEIKNPRAREMVDRWRNVWLLAMERQRRLQDKLNYLKELERIKNFDFDEWRKKFLAWMNNKKSRVMDLFRKIDKDNDGKVTYEEFIEGILKSKFPTSRLEMERVAEIFDRNGDGFIDHKEYIDTLRPDREKGPITEAEKIQDEVQRQVAQCTCVHRFKVYQVGEGKYRFGESQKLRLVRILRSTVMVRVGGGWVALDEFLVKNDPCRAKGRTNLELREQFILAEGVSQSLQPFKPKASPNSSQSSQSGNSSFNRSGMSLPATGPITKVREKSERSVPMRQQRRPDSGGSDFSYSDADSSFGSKSARSRATPTRLTPGSARNGSRPSSRPSSRPPSRAASDLSADNVDSYRARKMGATGARQRTPSASSQTSGTKIPTIRRTPSFTKTEPKRERERWK</sequence>
<evidence type="ECO:0000259" key="11">
    <source>
        <dbReference type="PROSITE" id="PS50002"/>
    </source>
</evidence>
<dbReference type="InterPro" id="IPR001715">
    <property type="entry name" value="CH_dom"/>
</dbReference>
<keyword evidence="3" id="KW-0963">Cytoplasm</keyword>
<dbReference type="SUPFAM" id="SSF75399">
    <property type="entry name" value="Plakin repeat"/>
    <property type="match status" value="15"/>
</dbReference>
<dbReference type="SUPFAM" id="SSF143575">
    <property type="entry name" value="GAS2 domain-like"/>
    <property type="match status" value="1"/>
</dbReference>
<dbReference type="FunFam" id="1.20.58.60:FF:000053">
    <property type="entry name" value="Short stop, isoform K"/>
    <property type="match status" value="1"/>
</dbReference>
<feature type="coiled-coil region" evidence="9">
    <location>
        <begin position="3984"/>
        <end position="4025"/>
    </location>
</feature>
<dbReference type="PROSITE" id="PS50002">
    <property type="entry name" value="SH3"/>
    <property type="match status" value="1"/>
</dbReference>
<dbReference type="SMART" id="SM00250">
    <property type="entry name" value="PLEC"/>
    <property type="match status" value="24"/>
</dbReference>
<feature type="region of interest" description="Disordered" evidence="10">
    <location>
        <begin position="4542"/>
        <end position="4604"/>
    </location>
</feature>
<dbReference type="InterPro" id="IPR018159">
    <property type="entry name" value="Spectrin/alpha-actinin"/>
</dbReference>
<evidence type="ECO:0000259" key="12">
    <source>
        <dbReference type="PROSITE" id="PS50021"/>
    </source>
</evidence>
<dbReference type="PROSITE" id="PS00018">
    <property type="entry name" value="EF_HAND_1"/>
    <property type="match status" value="2"/>
</dbReference>
<dbReference type="PROSITE" id="PS50222">
    <property type="entry name" value="EF_HAND_2"/>
    <property type="match status" value="2"/>
</dbReference>
<dbReference type="Gene3D" id="3.90.1290.10">
    <property type="entry name" value="Plakin repeat"/>
    <property type="match status" value="11"/>
</dbReference>
<dbReference type="CDD" id="cd21189">
    <property type="entry name" value="CH_PLEC-like_rpt2"/>
    <property type="match status" value="1"/>
</dbReference>
<dbReference type="InterPro" id="IPR002017">
    <property type="entry name" value="Spectrin_repeat"/>
</dbReference>
<feature type="coiled-coil region" evidence="9">
    <location>
        <begin position="4864"/>
        <end position="4912"/>
    </location>
</feature>
<keyword evidence="16" id="KW-1185">Reference proteome</keyword>
<evidence type="ECO:0000256" key="10">
    <source>
        <dbReference type="SAM" id="MobiDB-lite"/>
    </source>
</evidence>
<dbReference type="InterPro" id="IPR041615">
    <property type="entry name" value="Desmoplakin_SH3"/>
</dbReference>
<dbReference type="GO" id="GO:0005737">
    <property type="term" value="C:cytoplasm"/>
    <property type="evidence" value="ECO:0007669"/>
    <property type="project" value="TreeGrafter"/>
</dbReference>
<dbReference type="Pfam" id="PF00307">
    <property type="entry name" value="CH"/>
    <property type="match status" value="1"/>
</dbReference>
<dbReference type="Gene3D" id="1.10.238.10">
    <property type="entry name" value="EF-hand"/>
    <property type="match status" value="1"/>
</dbReference>
<dbReference type="GO" id="GO:0045104">
    <property type="term" value="P:intermediate filament cytoskeleton organization"/>
    <property type="evidence" value="ECO:0007669"/>
    <property type="project" value="InterPro"/>
</dbReference>
<dbReference type="PROSITE" id="PS50021">
    <property type="entry name" value="CH"/>
    <property type="match status" value="1"/>
</dbReference>
<keyword evidence="9" id="KW-0175">Coiled coil</keyword>
<dbReference type="Gene3D" id="1.20.58.60">
    <property type="match status" value="30"/>
</dbReference>
<keyword evidence="4" id="KW-0597">Phosphoprotein</keyword>
<dbReference type="Pfam" id="PF17902">
    <property type="entry name" value="SH3_10"/>
    <property type="match status" value="1"/>
</dbReference>
<dbReference type="InterPro" id="IPR001452">
    <property type="entry name" value="SH3_domain"/>
</dbReference>
<evidence type="ECO:0000259" key="13">
    <source>
        <dbReference type="PROSITE" id="PS50222"/>
    </source>
</evidence>
<dbReference type="SMART" id="SM00054">
    <property type="entry name" value="EFh"/>
    <property type="match status" value="2"/>
</dbReference>
<keyword evidence="2 8" id="KW-0728">SH3 domain</keyword>
<feature type="coiled-coil region" evidence="9">
    <location>
        <begin position="6092"/>
        <end position="6119"/>
    </location>
</feature>
<dbReference type="PANTHER" id="PTHR23169">
    <property type="entry name" value="ENVOPLAKIN"/>
    <property type="match status" value="1"/>
</dbReference>
<proteinExistence type="predicted"/>
<dbReference type="SUPFAM" id="SSF47473">
    <property type="entry name" value="EF-hand"/>
    <property type="match status" value="1"/>
</dbReference>
<dbReference type="SMART" id="SM00033">
    <property type="entry name" value="CH"/>
    <property type="match status" value="1"/>
</dbReference>
<keyword evidence="7" id="KW-0206">Cytoskeleton</keyword>
<evidence type="ECO:0000256" key="4">
    <source>
        <dbReference type="ARBA" id="ARBA00022553"/>
    </source>
</evidence>
<dbReference type="FunFam" id="3.30.920.20:FF:000001">
    <property type="entry name" value="Microtubule-actin cross-linking factor 1"/>
    <property type="match status" value="1"/>
</dbReference>
<feature type="compositionally biased region" description="Basic and acidic residues" evidence="10">
    <location>
        <begin position="7529"/>
        <end position="7538"/>
    </location>
</feature>
<feature type="domain" description="GAR" evidence="14">
    <location>
        <begin position="7397"/>
        <end position="7469"/>
    </location>
</feature>
<evidence type="ECO:0000256" key="3">
    <source>
        <dbReference type="ARBA" id="ARBA00022490"/>
    </source>
</evidence>
<dbReference type="InterPro" id="IPR018247">
    <property type="entry name" value="EF_Hand_1_Ca_BS"/>
</dbReference>
<feature type="compositionally biased region" description="Basic and acidic residues" evidence="10">
    <location>
        <begin position="7649"/>
        <end position="7659"/>
    </location>
</feature>
<dbReference type="GO" id="GO:0031122">
    <property type="term" value="P:cytoplasmic microtubule organization"/>
    <property type="evidence" value="ECO:0007669"/>
    <property type="project" value="TreeGrafter"/>
</dbReference>
<evidence type="ECO:0000256" key="6">
    <source>
        <dbReference type="ARBA" id="ARBA00022837"/>
    </source>
</evidence>
<evidence type="ECO:0000256" key="1">
    <source>
        <dbReference type="ARBA" id="ARBA00004245"/>
    </source>
</evidence>
<dbReference type="GO" id="GO:0005509">
    <property type="term" value="F:calcium ion binding"/>
    <property type="evidence" value="ECO:0007669"/>
    <property type="project" value="InterPro"/>
</dbReference>
<evidence type="ECO:0000313" key="15">
    <source>
        <dbReference type="EMBL" id="GFS81189.1"/>
    </source>
</evidence>
<dbReference type="Gene3D" id="1.10.418.10">
    <property type="entry name" value="Calponin-like domain"/>
    <property type="match status" value="1"/>
</dbReference>
<feature type="coiled-coil region" evidence="9">
    <location>
        <begin position="4296"/>
        <end position="4359"/>
    </location>
</feature>
<dbReference type="CDD" id="cd00176">
    <property type="entry name" value="SPEC"/>
    <property type="match status" value="17"/>
</dbReference>
<dbReference type="FunFam" id="1.20.58.60:FF:000030">
    <property type="entry name" value="Short stop, isoform K"/>
    <property type="match status" value="1"/>
</dbReference>
<dbReference type="PROSITE" id="PS51460">
    <property type="entry name" value="GAR"/>
    <property type="match status" value="1"/>
</dbReference>
<evidence type="ECO:0000256" key="5">
    <source>
        <dbReference type="ARBA" id="ARBA00022737"/>
    </source>
</evidence>
<dbReference type="GO" id="GO:0030056">
    <property type="term" value="C:hemidesmosome"/>
    <property type="evidence" value="ECO:0007669"/>
    <property type="project" value="TreeGrafter"/>
</dbReference>
<evidence type="ECO:0000256" key="9">
    <source>
        <dbReference type="SAM" id="Coils"/>
    </source>
</evidence>
<dbReference type="FunFam" id="1.20.58.60:FF:000055">
    <property type="entry name" value="Short stop, isoform K"/>
    <property type="match status" value="1"/>
</dbReference>
<feature type="compositionally biased region" description="Basic and acidic residues" evidence="10">
    <location>
        <begin position="7231"/>
        <end position="7244"/>
    </location>
</feature>
<keyword evidence="6" id="KW-0106">Calcium</keyword>
<feature type="region of interest" description="Disordered" evidence="10">
    <location>
        <begin position="7493"/>
        <end position="7659"/>
    </location>
</feature>
<feature type="domain" description="Calponin-homology (CH)" evidence="12">
    <location>
        <begin position="23"/>
        <end position="128"/>
    </location>
</feature>
<dbReference type="GO" id="GO:0042060">
    <property type="term" value="P:wound healing"/>
    <property type="evidence" value="ECO:0007669"/>
    <property type="project" value="TreeGrafter"/>
</dbReference>
<organism evidence="15 16">
    <name type="scientific">Nephila pilipes</name>
    <name type="common">Giant wood spider</name>
    <name type="synonym">Nephila maculata</name>
    <dbReference type="NCBI Taxonomy" id="299642"/>
    <lineage>
        <taxon>Eukaryota</taxon>
        <taxon>Metazoa</taxon>
        <taxon>Ecdysozoa</taxon>
        <taxon>Arthropoda</taxon>
        <taxon>Chelicerata</taxon>
        <taxon>Arachnida</taxon>
        <taxon>Araneae</taxon>
        <taxon>Araneomorphae</taxon>
        <taxon>Entelegynae</taxon>
        <taxon>Araneoidea</taxon>
        <taxon>Nephilidae</taxon>
        <taxon>Nephila</taxon>
    </lineage>
</organism>
<feature type="region of interest" description="Disordered" evidence="10">
    <location>
        <begin position="7214"/>
        <end position="7267"/>
    </location>
</feature>
<dbReference type="InterPro" id="IPR036534">
    <property type="entry name" value="GAR_dom_sf"/>
</dbReference>
<keyword evidence="5" id="KW-0677">Repeat</keyword>
<dbReference type="FunFam" id="1.10.418.10:FF:000022">
    <property type="entry name" value="Short stop, isoform K"/>
    <property type="match status" value="1"/>
</dbReference>
<dbReference type="GO" id="GO:0005198">
    <property type="term" value="F:structural molecule activity"/>
    <property type="evidence" value="ECO:0007669"/>
    <property type="project" value="TreeGrafter"/>
</dbReference>
<dbReference type="Pfam" id="PF21019">
    <property type="entry name" value="Spectrin_3"/>
    <property type="match status" value="1"/>
</dbReference>
<dbReference type="FunFam" id="1.20.58.60:FF:000044">
    <property type="entry name" value="Short stop, isoform K"/>
    <property type="match status" value="1"/>
</dbReference>
<dbReference type="GO" id="GO:0005882">
    <property type="term" value="C:intermediate filament"/>
    <property type="evidence" value="ECO:0007669"/>
    <property type="project" value="TreeGrafter"/>
</dbReference>
<dbReference type="SUPFAM" id="SSF47576">
    <property type="entry name" value="Calponin-homology domain, CH-domain"/>
    <property type="match status" value="1"/>
</dbReference>
<dbReference type="InterPro" id="IPR003108">
    <property type="entry name" value="GAR_dom"/>
</dbReference>
<dbReference type="FunFam" id="1.20.58.60:FF:000001">
    <property type="entry name" value="Microtubule-actin cross-linking factor 1"/>
    <property type="match status" value="4"/>
</dbReference>
<feature type="compositionally biased region" description="Low complexity" evidence="10">
    <location>
        <begin position="4588"/>
        <end position="4603"/>
    </location>
</feature>
<feature type="coiled-coil region" evidence="9">
    <location>
        <begin position="5298"/>
        <end position="5399"/>
    </location>
</feature>
<feature type="coiled-coil region" evidence="9">
    <location>
        <begin position="5115"/>
        <end position="5209"/>
    </location>
</feature>
<dbReference type="Pfam" id="PF13499">
    <property type="entry name" value="EF-hand_7"/>
    <property type="match status" value="1"/>
</dbReference>
<dbReference type="InterPro" id="IPR043197">
    <property type="entry name" value="Plakin"/>
</dbReference>
<dbReference type="Pfam" id="PF02187">
    <property type="entry name" value="GAS2"/>
    <property type="match status" value="1"/>
</dbReference>
<dbReference type="Gene3D" id="2.30.30.40">
    <property type="entry name" value="SH3 Domains"/>
    <property type="match status" value="1"/>
</dbReference>
<dbReference type="EMBL" id="BMAW01051575">
    <property type="protein sequence ID" value="GFS81189.1"/>
    <property type="molecule type" value="Genomic_DNA"/>
</dbReference>
<dbReference type="GO" id="GO:0005886">
    <property type="term" value="C:plasma membrane"/>
    <property type="evidence" value="ECO:0007669"/>
    <property type="project" value="UniProtKB-SubCell"/>
</dbReference>
<dbReference type="InterPro" id="IPR049538">
    <property type="entry name" value="PCN-like_spectrin-like_rpt"/>
</dbReference>
<dbReference type="InterPro" id="IPR035915">
    <property type="entry name" value="Plakin_repeat_sf"/>
</dbReference>
<dbReference type="PANTHER" id="PTHR23169:SF23">
    <property type="entry name" value="SHORT STOP, ISOFORM H"/>
    <property type="match status" value="1"/>
</dbReference>
<dbReference type="Gene3D" id="3.30.920.20">
    <property type="entry name" value="Gas2-like domain"/>
    <property type="match status" value="1"/>
</dbReference>
<dbReference type="FunFam" id="1.20.58.60:FF:000042">
    <property type="entry name" value="Short stop, isoform N"/>
    <property type="match status" value="1"/>
</dbReference>
<dbReference type="Pfam" id="PF21020">
    <property type="entry name" value="Spectrin_4"/>
    <property type="match status" value="1"/>
</dbReference>
<comment type="subcellular location">
    <subcellularLocation>
        <location evidence="1">Cytoplasm</location>
        <location evidence="1">Cytoskeleton</location>
    </subcellularLocation>
</comment>